<feature type="region of interest" description="Disordered" evidence="1">
    <location>
        <begin position="188"/>
        <end position="506"/>
    </location>
</feature>
<keyword evidence="3" id="KW-1185">Reference proteome</keyword>
<dbReference type="AlphaFoldDB" id="A0AAI8Z293"/>
<feature type="compositionally biased region" description="Basic and acidic residues" evidence="1">
    <location>
        <begin position="345"/>
        <end position="356"/>
    </location>
</feature>
<evidence type="ECO:0000313" key="2">
    <source>
        <dbReference type="EMBL" id="CAK4031156.1"/>
    </source>
</evidence>
<organism evidence="2 3">
    <name type="scientific">Lecanosticta acicola</name>
    <dbReference type="NCBI Taxonomy" id="111012"/>
    <lineage>
        <taxon>Eukaryota</taxon>
        <taxon>Fungi</taxon>
        <taxon>Dikarya</taxon>
        <taxon>Ascomycota</taxon>
        <taxon>Pezizomycotina</taxon>
        <taxon>Dothideomycetes</taxon>
        <taxon>Dothideomycetidae</taxon>
        <taxon>Mycosphaerellales</taxon>
        <taxon>Mycosphaerellaceae</taxon>
        <taxon>Lecanosticta</taxon>
    </lineage>
</organism>
<feature type="compositionally biased region" description="Basic and acidic residues" evidence="1">
    <location>
        <begin position="404"/>
        <end position="414"/>
    </location>
</feature>
<protein>
    <submittedName>
        <fullName evidence="2">Uncharacterized protein</fullName>
    </submittedName>
</protein>
<name>A0AAI8Z293_9PEZI</name>
<feature type="compositionally biased region" description="Basic and acidic residues" evidence="1">
    <location>
        <begin position="423"/>
        <end position="435"/>
    </location>
</feature>
<evidence type="ECO:0000256" key="1">
    <source>
        <dbReference type="SAM" id="MobiDB-lite"/>
    </source>
</evidence>
<sequence>MALTFLTPMERDVLHNVRRVRRSSFFRPLLDPGNPILLVHEQDISSLERVQLLTRPVGEAERHHIFRSLQPFLKPEQLYPLRMLLFDGAAVQIRSNTQGSGVESPELVQRPETMDFFDYALDWHYNKDPRQVRYEDDGLPVRAPPPKGEALSELFINKRSTVEVARSERSSGEISNFPASYGISGTANEFQGPYGRQSFDAPGPSRLRGRGDDGGGVEDFDGPSCSRDESEDEGGPSCLRGGADEEGGESPELNNKKGKGKEKARSTRSIFGDFFRGRKPKPLADDERFPKGLWWLAGGNTRKGRRMPTGKELRERKEAEERNRDVVGFLGTAMGRRAAPKPKGGARERTEAKGGDAEGGDAEGGDIGEHSPQDVFMSGGLELMLPGPSGKSENNERASISEPRTVESDREKANEASGGGDKGPQDSSRDGKNDDEAVGVLAADVVNPSTPVAEETADADAKLPAPDATGTMESPGRALAGGEIDPRTHEQTAAEPVEQPISRPAP</sequence>
<accession>A0AAI8Z293</accession>
<proteinExistence type="predicted"/>
<dbReference type="EMBL" id="CAVMBE010000044">
    <property type="protein sequence ID" value="CAK4031156.1"/>
    <property type="molecule type" value="Genomic_DNA"/>
</dbReference>
<gene>
    <name evidence="2" type="ORF">LECACI_7A006314</name>
</gene>
<reference evidence="2" key="1">
    <citation type="submission" date="2023-11" db="EMBL/GenBank/DDBJ databases">
        <authorList>
            <person name="Alioto T."/>
            <person name="Alioto T."/>
            <person name="Gomez Garrido J."/>
        </authorList>
    </citation>
    <scope>NUCLEOTIDE SEQUENCE</scope>
</reference>
<feature type="compositionally biased region" description="Basic and acidic residues" evidence="1">
    <location>
        <begin position="309"/>
        <end position="325"/>
    </location>
</feature>
<dbReference type="Proteomes" id="UP001296104">
    <property type="component" value="Unassembled WGS sequence"/>
</dbReference>
<evidence type="ECO:0000313" key="3">
    <source>
        <dbReference type="Proteomes" id="UP001296104"/>
    </source>
</evidence>
<comment type="caution">
    <text evidence="2">The sequence shown here is derived from an EMBL/GenBank/DDBJ whole genome shotgun (WGS) entry which is preliminary data.</text>
</comment>